<sequence length="146" mass="16746">MDVFTKKREAMWDMVNPVYRSVTVTEWTAWLSKAFEEETQHLEVLKKRLITAIQVITTDNPGLPSAEDAEGERNRRRAVVAAVLQDKLGATEVEGLTADFLQKLRLLLVKHCDVFRLDIDHDEPIKVEPLRVRIKPDAVPVKCDLR</sequence>
<protein>
    <submittedName>
        <fullName evidence="1">Uncharacterized protein</fullName>
    </submittedName>
</protein>
<dbReference type="Proteomes" id="UP000286510">
    <property type="component" value="Unassembled WGS sequence"/>
</dbReference>
<name>A0A418FKP9_APHAT</name>
<dbReference type="AlphaFoldDB" id="A0A418FKP9"/>
<dbReference type="VEuPathDB" id="FungiDB:H257_05466"/>
<reference evidence="1 2" key="1">
    <citation type="submission" date="2018-08" db="EMBL/GenBank/DDBJ databases">
        <title>Aphanomyces genome sequencing and annotation.</title>
        <authorList>
            <person name="Minardi D."/>
            <person name="Oidtmann B."/>
            <person name="Van Der Giezen M."/>
            <person name="Studholme D.J."/>
        </authorList>
    </citation>
    <scope>NUCLEOTIDE SEQUENCE [LARGE SCALE GENOMIC DNA]</scope>
    <source>
        <strain evidence="1 2">FDL457</strain>
    </source>
</reference>
<comment type="caution">
    <text evidence="1">The sequence shown here is derived from an EMBL/GenBank/DDBJ whole genome shotgun (WGS) entry which is preliminary data.</text>
</comment>
<gene>
    <name evidence="1" type="ORF">DYB26_010448</name>
</gene>
<dbReference type="EMBL" id="QUTF01010781">
    <property type="protein sequence ID" value="RHZ30945.1"/>
    <property type="molecule type" value="Genomic_DNA"/>
</dbReference>
<proteinExistence type="predicted"/>
<evidence type="ECO:0000313" key="1">
    <source>
        <dbReference type="EMBL" id="RHZ30945.1"/>
    </source>
</evidence>
<organism evidence="1 2">
    <name type="scientific">Aphanomyces astaci</name>
    <name type="common">Crayfish plague agent</name>
    <dbReference type="NCBI Taxonomy" id="112090"/>
    <lineage>
        <taxon>Eukaryota</taxon>
        <taxon>Sar</taxon>
        <taxon>Stramenopiles</taxon>
        <taxon>Oomycota</taxon>
        <taxon>Saprolegniomycetes</taxon>
        <taxon>Saprolegniales</taxon>
        <taxon>Verrucalvaceae</taxon>
        <taxon>Aphanomyces</taxon>
    </lineage>
</organism>
<evidence type="ECO:0000313" key="2">
    <source>
        <dbReference type="Proteomes" id="UP000286510"/>
    </source>
</evidence>
<accession>A0A418FKP9</accession>